<dbReference type="AlphaFoldDB" id="T0LBI2"/>
<gene>
    <name evidence="1" type="ORF">NAPIS_ORF00776</name>
</gene>
<evidence type="ECO:0000313" key="1">
    <source>
        <dbReference type="EMBL" id="EQB61649.1"/>
    </source>
</evidence>
<protein>
    <submittedName>
        <fullName evidence="1">Uncharacterized protein</fullName>
    </submittedName>
</protein>
<dbReference type="EMBL" id="KE647114">
    <property type="protein sequence ID" value="EQB61649.1"/>
    <property type="molecule type" value="Genomic_DNA"/>
</dbReference>
<name>T0LBI2_9MICR</name>
<reference evidence="1 2" key="1">
    <citation type="journal article" date="2013" name="BMC Genomics">
        <title>Genome sequencing and comparative genomics of honey bee microsporidia, Nosema apis reveal novel insights into host-parasite interactions.</title>
        <authorList>
            <person name="Chen Yp."/>
            <person name="Pettis J.S."/>
            <person name="Zhao Y."/>
            <person name="Liu X."/>
            <person name="Tallon L.J."/>
            <person name="Sadzewicz L.D."/>
            <person name="Li R."/>
            <person name="Zheng H."/>
            <person name="Huang S."/>
            <person name="Zhang X."/>
            <person name="Hamilton M.C."/>
            <person name="Pernal S.F."/>
            <person name="Melathopoulos A.P."/>
            <person name="Yan X."/>
            <person name="Evans J.D."/>
        </authorList>
    </citation>
    <scope>NUCLEOTIDE SEQUENCE [LARGE SCALE GENOMIC DNA]</scope>
    <source>
        <strain evidence="1 2">BRL 01</strain>
    </source>
</reference>
<organism evidence="1 2">
    <name type="scientific">Vairimorpha apis BRL 01</name>
    <dbReference type="NCBI Taxonomy" id="1037528"/>
    <lineage>
        <taxon>Eukaryota</taxon>
        <taxon>Fungi</taxon>
        <taxon>Fungi incertae sedis</taxon>
        <taxon>Microsporidia</taxon>
        <taxon>Nosematidae</taxon>
        <taxon>Vairimorpha</taxon>
    </lineage>
</organism>
<dbReference type="Proteomes" id="UP000053780">
    <property type="component" value="Unassembled WGS sequence"/>
</dbReference>
<proteinExistence type="predicted"/>
<keyword evidence="2" id="KW-1185">Reference proteome</keyword>
<sequence length="88" mass="10475">MKKSHLKNYFMKCQKLLNVEIGKNLGNMINLQMNRIIPYVITWESILSKYHSKHKKEHGITDRIKAYIYISMDFSRPANNCFPRADTR</sequence>
<dbReference type="VEuPathDB" id="MicrosporidiaDB:NAPIS_ORF00776"/>
<dbReference type="HOGENOM" id="CLU_2469660_0_0_1"/>
<accession>T0LBI2</accession>
<evidence type="ECO:0000313" key="2">
    <source>
        <dbReference type="Proteomes" id="UP000053780"/>
    </source>
</evidence>